<dbReference type="PROSITE" id="PS51257">
    <property type="entry name" value="PROKAR_LIPOPROTEIN"/>
    <property type="match status" value="1"/>
</dbReference>
<comment type="caution">
    <text evidence="2">The sequence shown here is derived from an EMBL/GenBank/DDBJ whole genome shotgun (WGS) entry which is preliminary data.</text>
</comment>
<gene>
    <name evidence="2" type="ORF">RDB_LOCUS156279</name>
</gene>
<organism evidence="2 3">
    <name type="scientific">Rhizoctonia solani</name>
    <dbReference type="NCBI Taxonomy" id="456999"/>
    <lineage>
        <taxon>Eukaryota</taxon>
        <taxon>Fungi</taxon>
        <taxon>Dikarya</taxon>
        <taxon>Basidiomycota</taxon>
        <taxon>Agaricomycotina</taxon>
        <taxon>Agaricomycetes</taxon>
        <taxon>Cantharellales</taxon>
        <taxon>Ceratobasidiaceae</taxon>
        <taxon>Rhizoctonia</taxon>
    </lineage>
</organism>
<dbReference type="AlphaFoldDB" id="A0A8H3HJK6"/>
<feature type="signal peptide" evidence="1">
    <location>
        <begin position="1"/>
        <end position="18"/>
    </location>
</feature>
<evidence type="ECO:0000313" key="2">
    <source>
        <dbReference type="EMBL" id="CAE6513662.1"/>
    </source>
</evidence>
<name>A0A8H3HJK6_9AGAM</name>
<sequence length="147" mass="15690">MKLVNVAAVLGLVSFASGACTVPASWNKSVATTIHSVAKSRNVTQRLMIALFQAAWVESHVNNLNCGDRDSLGVFQQRPSQGWCSPSSLCLDVKHATNAFIDKAIKVAKPSMTPDQLAQAVQVSAYPERYKAAESKARGIIADVGGF</sequence>
<feature type="chain" id="PRO_5034964936" evidence="1">
    <location>
        <begin position="19"/>
        <end position="147"/>
    </location>
</feature>
<protein>
    <submittedName>
        <fullName evidence="2">Uncharacterized protein</fullName>
    </submittedName>
</protein>
<dbReference type="EMBL" id="CAJMWT010006178">
    <property type="protein sequence ID" value="CAE6513662.1"/>
    <property type="molecule type" value="Genomic_DNA"/>
</dbReference>
<evidence type="ECO:0000313" key="3">
    <source>
        <dbReference type="Proteomes" id="UP000663843"/>
    </source>
</evidence>
<keyword evidence="1" id="KW-0732">Signal</keyword>
<proteinExistence type="predicted"/>
<reference evidence="2" key="1">
    <citation type="submission" date="2021-01" db="EMBL/GenBank/DDBJ databases">
        <authorList>
            <person name="Kaushik A."/>
        </authorList>
    </citation>
    <scope>NUCLEOTIDE SEQUENCE</scope>
    <source>
        <strain evidence="2">AG2-2IIIB</strain>
    </source>
</reference>
<dbReference type="Proteomes" id="UP000663843">
    <property type="component" value="Unassembled WGS sequence"/>
</dbReference>
<evidence type="ECO:0000256" key="1">
    <source>
        <dbReference type="SAM" id="SignalP"/>
    </source>
</evidence>
<accession>A0A8H3HJK6</accession>